<dbReference type="InterPro" id="IPR001895">
    <property type="entry name" value="RASGEF_cat_dom"/>
</dbReference>
<dbReference type="GO" id="GO:0005085">
    <property type="term" value="F:guanyl-nucleotide exchange factor activity"/>
    <property type="evidence" value="ECO:0007669"/>
    <property type="project" value="UniProtKB-KW"/>
</dbReference>
<dbReference type="InterPro" id="IPR000651">
    <property type="entry name" value="Ras-like_Gua-exchang_fac_N"/>
</dbReference>
<sequence>MNFFGIDKPEWLQPKPKRMMSQQFGASKNSKARSQSTGGVLNDVTAGVNNSKPPTSRQPHARNPSIPSPKLGDESFAQSVSTTLASRGIKGFSQILGARRLARKSSALNLNLGNVSQGLSLRFSSSNPMVNIVPPNENALVVESNEPEKQRTPRAQSLPLNLITPAQANTLAGDPGSRNRKHLQIDVSLTKQQKAPPSIVDSASAVSVPRPSAEADFFTSPSSSGHSNLFSPLELQFDRPTATATTVPSLYAPSLHPSLEQARATSSTSLPLPQSTGQESSIGHGLLPGLAIAQAFAMPAGVLCNMQSEMDLRALKGLWARRRQPRKRLPFASGAGEGSAKDPAKVFSPPATPGPVPLSPAFSEMSVWEDDTDDESSYSEDEDGKLPKKLKAAGEFLRKQKSLPALFGRMNLQAKKSLEMLTARPGSRARPGSGVSFVVEEIKALGERDVLHVRNKAGADVLVLSCEDGKTWPAAGTAELVVSEMISPLGREPDEAYVDFIIKMYGLFMTDYQFLTLLTEHYHKSERSLAKWDREVMQKRMLKILETWIKTQPEKLIGCEETIQGLEEFCELARITHDKEIDKVWDLFEHEHGLAQKYEADVKAITVSLDSEFKASATMQTNTPYVSPLLALETNEIAKYLSALDYILYRDASQMTPLRAWWQKRRNGNDCDRNALATIDRIFARTAMVQHWVAVEVLGAVGVERRREVICKFIGVAKILKALNNFQSLICVVNGLTHPTVKKLGETWRLIPPAYTTLLDEYSCLAAEAHSLPASSAYRRSLAKAKSPTIPYFPFFSRDVSIFQDSEMSFLCPRNDKSLPRHHSIGSSQALSSFATSSILESQEMDPVMVNLQKFRKTYDVISRAQGYSSRPYAFQSNLGMNSYSLRLYVPGRNTMSKWSSSSEKLGPVPSTGPLDHVGEVVERTIIRAWTLSHSDAESSSVEEGRGKLLKELLGKCMETL</sequence>
<reference evidence="6 7" key="2">
    <citation type="journal article" date="2014" name="J. Gen. Appl. Microbiol.">
        <title>The early diverging ascomycetous budding yeast Saitoella complicata has three histone deacetylases belonging to the Clr6, Hos2, and Rpd3 lineages.</title>
        <authorList>
            <person name="Nishida H."/>
            <person name="Matsumoto T."/>
            <person name="Kondo S."/>
            <person name="Hamamoto M."/>
            <person name="Yoshikawa H."/>
        </authorList>
    </citation>
    <scope>NUCLEOTIDE SEQUENCE [LARGE SCALE GENOMIC DNA]</scope>
    <source>
        <strain evidence="6 7">NRRL Y-17804</strain>
    </source>
</reference>
<protein>
    <recommendedName>
        <fullName evidence="8">Ras-GEF domain-containing protein</fullName>
    </recommendedName>
</protein>
<evidence type="ECO:0008006" key="8">
    <source>
        <dbReference type="Google" id="ProtNLM"/>
    </source>
</evidence>
<feature type="compositionally biased region" description="Polar residues" evidence="3">
    <location>
        <begin position="47"/>
        <end position="58"/>
    </location>
</feature>
<evidence type="ECO:0000259" key="5">
    <source>
        <dbReference type="PROSITE" id="PS50212"/>
    </source>
</evidence>
<evidence type="ECO:0000256" key="3">
    <source>
        <dbReference type="SAM" id="MobiDB-lite"/>
    </source>
</evidence>
<dbReference type="InterPro" id="IPR023578">
    <property type="entry name" value="Ras_GEF_dom_sf"/>
</dbReference>
<evidence type="ECO:0000313" key="6">
    <source>
        <dbReference type="EMBL" id="GAO47448.1"/>
    </source>
</evidence>
<reference evidence="6 7" key="3">
    <citation type="journal article" date="2015" name="Genome Announc.">
        <title>Draft Genome Sequence of the Archiascomycetous Yeast Saitoella complicata.</title>
        <authorList>
            <person name="Yamauchi K."/>
            <person name="Kondo S."/>
            <person name="Hamamoto M."/>
            <person name="Takahashi Y."/>
            <person name="Ogura Y."/>
            <person name="Hayashi T."/>
            <person name="Nishida H."/>
        </authorList>
    </citation>
    <scope>NUCLEOTIDE SEQUENCE [LARGE SCALE GENOMIC DNA]</scope>
    <source>
        <strain evidence="6 7">NRRL Y-17804</strain>
    </source>
</reference>
<accession>A0A0E9NCC5</accession>
<dbReference type="Proteomes" id="UP000033140">
    <property type="component" value="Unassembled WGS sequence"/>
</dbReference>
<feature type="compositionally biased region" description="Polar residues" evidence="3">
    <location>
        <begin position="20"/>
        <end position="39"/>
    </location>
</feature>
<feature type="compositionally biased region" description="Low complexity" evidence="3">
    <location>
        <begin position="265"/>
        <end position="276"/>
    </location>
</feature>
<dbReference type="Gene3D" id="1.20.870.10">
    <property type="entry name" value="Son of sevenless (SoS) protein Chain: S domain 1"/>
    <property type="match status" value="1"/>
</dbReference>
<dbReference type="PROSITE" id="PS50009">
    <property type="entry name" value="RASGEF_CAT"/>
    <property type="match status" value="1"/>
</dbReference>
<dbReference type="OMA" id="HWIAVEI"/>
<dbReference type="Pfam" id="PF00617">
    <property type="entry name" value="RasGEF"/>
    <property type="match status" value="1"/>
</dbReference>
<dbReference type="PANTHER" id="PTHR23113:SF99">
    <property type="entry name" value="RASGEF DOMAIN-CONTAINING PROTEIN"/>
    <property type="match status" value="1"/>
</dbReference>
<evidence type="ECO:0000256" key="2">
    <source>
        <dbReference type="PROSITE-ProRule" id="PRU00168"/>
    </source>
</evidence>
<name>A0A0E9NCC5_SAICN</name>
<organism evidence="6 7">
    <name type="scientific">Saitoella complicata (strain BCRC 22490 / CBS 7301 / JCM 7358 / NBRC 10748 / NRRL Y-17804)</name>
    <dbReference type="NCBI Taxonomy" id="698492"/>
    <lineage>
        <taxon>Eukaryota</taxon>
        <taxon>Fungi</taxon>
        <taxon>Dikarya</taxon>
        <taxon>Ascomycota</taxon>
        <taxon>Taphrinomycotina</taxon>
        <taxon>Taphrinomycotina incertae sedis</taxon>
        <taxon>Saitoella</taxon>
    </lineage>
</organism>
<dbReference type="STRING" id="698492.A0A0E9NCC5"/>
<dbReference type="EMBL" id="BACD03000009">
    <property type="protein sequence ID" value="GAO47448.1"/>
    <property type="molecule type" value="Genomic_DNA"/>
</dbReference>
<feature type="region of interest" description="Disordered" evidence="3">
    <location>
        <begin position="326"/>
        <end position="362"/>
    </location>
</feature>
<evidence type="ECO:0000313" key="7">
    <source>
        <dbReference type="Proteomes" id="UP000033140"/>
    </source>
</evidence>
<keyword evidence="7" id="KW-1185">Reference proteome</keyword>
<dbReference type="InterPro" id="IPR036964">
    <property type="entry name" value="RASGEF_cat_dom_sf"/>
</dbReference>
<feature type="region of interest" description="Disordered" evidence="3">
    <location>
        <begin position="15"/>
        <end position="74"/>
    </location>
</feature>
<dbReference type="Gene3D" id="1.10.840.10">
    <property type="entry name" value="Ras guanine-nucleotide exchange factors catalytic domain"/>
    <property type="match status" value="1"/>
</dbReference>
<dbReference type="SMART" id="SM00147">
    <property type="entry name" value="RasGEF"/>
    <property type="match status" value="1"/>
</dbReference>
<proteinExistence type="predicted"/>
<keyword evidence="1 2" id="KW-0344">Guanine-nucleotide releasing factor</keyword>
<evidence type="ECO:0000259" key="4">
    <source>
        <dbReference type="PROSITE" id="PS50009"/>
    </source>
</evidence>
<dbReference type="PANTHER" id="PTHR23113">
    <property type="entry name" value="GUANINE NUCLEOTIDE EXCHANGE FACTOR"/>
    <property type="match status" value="1"/>
</dbReference>
<comment type="caution">
    <text evidence="6">The sequence shown here is derived from an EMBL/GenBank/DDBJ whole genome shotgun (WGS) entry which is preliminary data.</text>
</comment>
<feature type="domain" description="Ras-GEF" evidence="4">
    <location>
        <begin position="633"/>
        <end position="909"/>
    </location>
</feature>
<dbReference type="AlphaFoldDB" id="A0A0E9NCC5"/>
<feature type="domain" description="N-terminal Ras-GEF" evidence="5">
    <location>
        <begin position="469"/>
        <end position="592"/>
    </location>
</feature>
<dbReference type="GO" id="GO:0007264">
    <property type="term" value="P:small GTPase-mediated signal transduction"/>
    <property type="evidence" value="ECO:0007669"/>
    <property type="project" value="InterPro"/>
</dbReference>
<dbReference type="SUPFAM" id="SSF48366">
    <property type="entry name" value="Ras GEF"/>
    <property type="match status" value="1"/>
</dbReference>
<reference evidence="6 7" key="1">
    <citation type="journal article" date="2011" name="J. Gen. Appl. Microbiol.">
        <title>Draft genome sequencing of the enigmatic yeast Saitoella complicata.</title>
        <authorList>
            <person name="Nishida H."/>
            <person name="Hamamoto M."/>
            <person name="Sugiyama J."/>
        </authorList>
    </citation>
    <scope>NUCLEOTIDE SEQUENCE [LARGE SCALE GENOMIC DNA]</scope>
    <source>
        <strain evidence="6 7">NRRL Y-17804</strain>
    </source>
</reference>
<evidence type="ECO:0000256" key="1">
    <source>
        <dbReference type="ARBA" id="ARBA00022658"/>
    </source>
</evidence>
<dbReference type="PROSITE" id="PS50212">
    <property type="entry name" value="RASGEF_NTER"/>
    <property type="match status" value="1"/>
</dbReference>
<feature type="region of interest" description="Disordered" evidence="3">
    <location>
        <begin position="259"/>
        <end position="281"/>
    </location>
</feature>
<gene>
    <name evidence="6" type="ORF">G7K_1655-t1</name>
</gene>
<dbReference type="InterPro" id="IPR008937">
    <property type="entry name" value="Ras-like_GEF"/>
</dbReference>